<dbReference type="InterPro" id="IPR005182">
    <property type="entry name" value="YdbS-like_PH"/>
</dbReference>
<accession>A0A560HG80</accession>
<sequence length="165" mass="17600">MAGTILSYVASNLMPGEAVFAVGRIHWIIYAKPSFFLAGAAIMAFLATDPGTRPILTILGAIAAFGGVTDLARAWFHAKTTELAVTTKRVIVKQGIIRRTTVELNLSKVESFHVEQSIPGRLLNYGTVIIRGVAGTPTPIAGIAEPLAFRKQAILAIETVDSPSR</sequence>
<organism evidence="3 4">
    <name type="scientific">Nitrospirillum amazonense</name>
    <dbReference type="NCBI Taxonomy" id="28077"/>
    <lineage>
        <taxon>Bacteria</taxon>
        <taxon>Pseudomonadati</taxon>
        <taxon>Pseudomonadota</taxon>
        <taxon>Alphaproteobacteria</taxon>
        <taxon>Rhodospirillales</taxon>
        <taxon>Azospirillaceae</taxon>
        <taxon>Nitrospirillum</taxon>
    </lineage>
</organism>
<keyword evidence="1" id="KW-0472">Membrane</keyword>
<dbReference type="PANTHER" id="PTHR37938">
    <property type="entry name" value="BLL0215 PROTEIN"/>
    <property type="match status" value="1"/>
</dbReference>
<evidence type="ECO:0000256" key="1">
    <source>
        <dbReference type="SAM" id="Phobius"/>
    </source>
</evidence>
<keyword evidence="1" id="KW-0812">Transmembrane</keyword>
<gene>
    <name evidence="3" type="ORF">FBZ90_102413</name>
</gene>
<feature type="domain" description="YdbS-like PH" evidence="2">
    <location>
        <begin position="79"/>
        <end position="150"/>
    </location>
</feature>
<dbReference type="Proteomes" id="UP000315751">
    <property type="component" value="Unassembled WGS sequence"/>
</dbReference>
<name>A0A560HG80_9PROT</name>
<dbReference type="PANTHER" id="PTHR37938:SF1">
    <property type="entry name" value="BLL0215 PROTEIN"/>
    <property type="match status" value="1"/>
</dbReference>
<keyword evidence="4" id="KW-1185">Reference proteome</keyword>
<dbReference type="AlphaFoldDB" id="A0A560HG80"/>
<dbReference type="Pfam" id="PF03703">
    <property type="entry name" value="bPH_2"/>
    <property type="match status" value="1"/>
</dbReference>
<evidence type="ECO:0000259" key="2">
    <source>
        <dbReference type="Pfam" id="PF03703"/>
    </source>
</evidence>
<feature type="transmembrane region" description="Helical" evidence="1">
    <location>
        <begin position="27"/>
        <end position="48"/>
    </location>
</feature>
<comment type="caution">
    <text evidence="3">The sequence shown here is derived from an EMBL/GenBank/DDBJ whole genome shotgun (WGS) entry which is preliminary data.</text>
</comment>
<evidence type="ECO:0000313" key="3">
    <source>
        <dbReference type="EMBL" id="TWB45455.1"/>
    </source>
</evidence>
<dbReference type="EMBL" id="VITR01000002">
    <property type="protein sequence ID" value="TWB45455.1"/>
    <property type="molecule type" value="Genomic_DNA"/>
</dbReference>
<keyword evidence="1" id="KW-1133">Transmembrane helix</keyword>
<feature type="transmembrane region" description="Helical" evidence="1">
    <location>
        <begin position="55"/>
        <end position="76"/>
    </location>
</feature>
<reference evidence="3 4" key="1">
    <citation type="submission" date="2019-06" db="EMBL/GenBank/DDBJ databases">
        <title>Genomic Encyclopedia of Type Strains, Phase IV (KMG-V): Genome sequencing to study the core and pangenomes of soil and plant-associated prokaryotes.</title>
        <authorList>
            <person name="Whitman W."/>
        </authorList>
    </citation>
    <scope>NUCLEOTIDE SEQUENCE [LARGE SCALE GENOMIC DNA]</scope>
    <source>
        <strain evidence="3 4">BR 11622</strain>
    </source>
</reference>
<evidence type="ECO:0000313" key="4">
    <source>
        <dbReference type="Proteomes" id="UP000315751"/>
    </source>
</evidence>
<proteinExistence type="predicted"/>
<protein>
    <submittedName>
        <fullName evidence="3">PH (Pleckstrin Homology) domain-containing protein</fullName>
    </submittedName>
</protein>